<protein>
    <submittedName>
        <fullName evidence="2">27019_t:CDS:1</fullName>
    </submittedName>
</protein>
<dbReference type="EMBL" id="CAJVQB010070375">
    <property type="protein sequence ID" value="CAG8842836.1"/>
    <property type="molecule type" value="Genomic_DNA"/>
</dbReference>
<keyword evidence="3" id="KW-1185">Reference proteome</keyword>
<organism evidence="2 3">
    <name type="scientific">Gigaspora margarita</name>
    <dbReference type="NCBI Taxonomy" id="4874"/>
    <lineage>
        <taxon>Eukaryota</taxon>
        <taxon>Fungi</taxon>
        <taxon>Fungi incertae sedis</taxon>
        <taxon>Mucoromycota</taxon>
        <taxon>Glomeromycotina</taxon>
        <taxon>Glomeromycetes</taxon>
        <taxon>Diversisporales</taxon>
        <taxon>Gigasporaceae</taxon>
        <taxon>Gigaspora</taxon>
    </lineage>
</organism>
<accession>A0ABN7WX10</accession>
<evidence type="ECO:0000313" key="3">
    <source>
        <dbReference type="Proteomes" id="UP000789901"/>
    </source>
</evidence>
<evidence type="ECO:0000313" key="2">
    <source>
        <dbReference type="EMBL" id="CAG8842836.1"/>
    </source>
</evidence>
<proteinExistence type="predicted"/>
<evidence type="ECO:0000256" key="1">
    <source>
        <dbReference type="SAM" id="MobiDB-lite"/>
    </source>
</evidence>
<gene>
    <name evidence="2" type="ORF">GMARGA_LOCUS36205</name>
</gene>
<feature type="region of interest" description="Disordered" evidence="1">
    <location>
        <begin position="31"/>
        <end position="51"/>
    </location>
</feature>
<dbReference type="Proteomes" id="UP000789901">
    <property type="component" value="Unassembled WGS sequence"/>
</dbReference>
<sequence>MTMFFDIPNALVLNLEGRYITEKMETKSNATIEDDATEKGKQRSYSKAITE</sequence>
<name>A0ABN7WX10_GIGMA</name>
<feature type="non-terminal residue" evidence="2">
    <location>
        <position position="51"/>
    </location>
</feature>
<comment type="caution">
    <text evidence="2">The sequence shown here is derived from an EMBL/GenBank/DDBJ whole genome shotgun (WGS) entry which is preliminary data.</text>
</comment>
<reference evidence="2 3" key="1">
    <citation type="submission" date="2021-06" db="EMBL/GenBank/DDBJ databases">
        <authorList>
            <person name="Kallberg Y."/>
            <person name="Tangrot J."/>
            <person name="Rosling A."/>
        </authorList>
    </citation>
    <scope>NUCLEOTIDE SEQUENCE [LARGE SCALE GENOMIC DNA]</scope>
    <source>
        <strain evidence="2 3">120-4 pot B 10/14</strain>
    </source>
</reference>